<evidence type="ECO:0000313" key="3">
    <source>
        <dbReference type="Proteomes" id="UP001187415"/>
    </source>
</evidence>
<reference evidence="2" key="1">
    <citation type="submission" date="2023-07" db="EMBL/GenBank/DDBJ databases">
        <title>Chromosome-level Genome Assembly of Striped Snakehead (Channa striata).</title>
        <authorList>
            <person name="Liu H."/>
        </authorList>
    </citation>
    <scope>NUCLEOTIDE SEQUENCE</scope>
    <source>
        <strain evidence="2">Gz</strain>
        <tissue evidence="2">Muscle</tissue>
    </source>
</reference>
<accession>A0AA88T9B2</accession>
<dbReference type="PANTHER" id="PTHR35158:SF1">
    <property type="entry name" value="CDNA SEQUENCE CN725425"/>
    <property type="match status" value="1"/>
</dbReference>
<dbReference type="InterPro" id="IPR027883">
    <property type="entry name" value="Redic1-like"/>
</dbReference>
<evidence type="ECO:0000256" key="1">
    <source>
        <dbReference type="SAM" id="MobiDB-lite"/>
    </source>
</evidence>
<comment type="caution">
    <text evidence="2">The sequence shown here is derived from an EMBL/GenBank/DDBJ whole genome shotgun (WGS) entry which is preliminary data.</text>
</comment>
<feature type="region of interest" description="Disordered" evidence="1">
    <location>
        <begin position="89"/>
        <end position="120"/>
    </location>
</feature>
<dbReference type="AlphaFoldDB" id="A0AA88T9B2"/>
<feature type="region of interest" description="Disordered" evidence="1">
    <location>
        <begin position="183"/>
        <end position="202"/>
    </location>
</feature>
<feature type="region of interest" description="Disordered" evidence="1">
    <location>
        <begin position="404"/>
        <end position="426"/>
    </location>
</feature>
<protein>
    <submittedName>
        <fullName evidence="2">Uncharacterized protein</fullName>
    </submittedName>
</protein>
<dbReference type="Proteomes" id="UP001187415">
    <property type="component" value="Unassembled WGS sequence"/>
</dbReference>
<dbReference type="EMBL" id="JAUPFM010000002">
    <property type="protein sequence ID" value="KAK2858857.1"/>
    <property type="molecule type" value="Genomic_DNA"/>
</dbReference>
<keyword evidence="3" id="KW-1185">Reference proteome</keyword>
<name>A0AA88T9B2_CHASR</name>
<proteinExistence type="predicted"/>
<feature type="region of interest" description="Disordered" evidence="1">
    <location>
        <begin position="339"/>
        <end position="365"/>
    </location>
</feature>
<sequence length="518" mass="57837">MNWVGGSRSRLVMKNNAKKQREFFEKRKMHQRLKNLGIAIPSSPPEATFRSMDLVNLFVVNQIAAKKESKDPPKVAVFDGCKGAAKHRRNKPAVLPMSPCSPSQLSLAESPPHHSLQGMTRRKPVIPQGFKCRQLSPVMESAFSNNSASHTLQLLDDPLSPFSSTSSASSDQSGIFLLQRSFQQKSQNPPDQPHRSPPPWDTFRQEWTEARNMTSNSPWSCGSNPHLQQPMIPTAVQFLFESPEPDQSEDKQCVFDFMLNQSGIEQQFEEDVCRGFNTEEYEREGTSKSKIYLKGEISVNSSTPQTVPDSECTGVEEEERCQLCIHSSASLSVGQACCADNSNSNQESQEKAKQRQPQSRPLTPLKKVKTNFGDEQEIMENMPRPEKLPATGRQTDTVVQFNTHTVSPGNWSGVKHTPWGKKSKDNSLLGRSPLNMFTNSDSKAIPPQHAFLNALIRSDNRGKENGEVRGEQENVSLMKGCSDEVRKEVTSAAKVNRLSEEAQTLQEIADVLLVLKQE</sequence>
<dbReference type="PANTHER" id="PTHR35158">
    <property type="entry name" value="CDNA SEQUENCE CN725425"/>
    <property type="match status" value="1"/>
</dbReference>
<gene>
    <name evidence="2" type="ORF">Q5P01_003477</name>
</gene>
<organism evidence="2 3">
    <name type="scientific">Channa striata</name>
    <name type="common">Snakehead murrel</name>
    <name type="synonym">Ophicephalus striatus</name>
    <dbReference type="NCBI Taxonomy" id="64152"/>
    <lineage>
        <taxon>Eukaryota</taxon>
        <taxon>Metazoa</taxon>
        <taxon>Chordata</taxon>
        <taxon>Craniata</taxon>
        <taxon>Vertebrata</taxon>
        <taxon>Euteleostomi</taxon>
        <taxon>Actinopterygii</taxon>
        <taxon>Neopterygii</taxon>
        <taxon>Teleostei</taxon>
        <taxon>Neoteleostei</taxon>
        <taxon>Acanthomorphata</taxon>
        <taxon>Anabantaria</taxon>
        <taxon>Anabantiformes</taxon>
        <taxon>Channoidei</taxon>
        <taxon>Channidae</taxon>
        <taxon>Channa</taxon>
    </lineage>
</organism>
<evidence type="ECO:0000313" key="2">
    <source>
        <dbReference type="EMBL" id="KAK2858857.1"/>
    </source>
</evidence>